<evidence type="ECO:0000256" key="2">
    <source>
        <dbReference type="ARBA" id="ARBA00022448"/>
    </source>
</evidence>
<evidence type="ECO:0000256" key="8">
    <source>
        <dbReference type="PIRSR" id="PIRSR000077-1"/>
    </source>
</evidence>
<dbReference type="InterPro" id="IPR036249">
    <property type="entry name" value="Thioredoxin-like_sf"/>
</dbReference>
<dbReference type="PRINTS" id="PR00421">
    <property type="entry name" value="THIOREDOXIN"/>
</dbReference>
<evidence type="ECO:0000256" key="9">
    <source>
        <dbReference type="PIRSR" id="PIRSR000077-4"/>
    </source>
</evidence>
<dbReference type="GO" id="GO:0045454">
    <property type="term" value="P:cell redox homeostasis"/>
    <property type="evidence" value="ECO:0007669"/>
    <property type="project" value="TreeGrafter"/>
</dbReference>
<dbReference type="AlphaFoldDB" id="A0A2H0V4N6"/>
<accession>A0A2H0V4N6</accession>
<evidence type="ECO:0000256" key="4">
    <source>
        <dbReference type="ARBA" id="ARBA00023157"/>
    </source>
</evidence>
<dbReference type="CDD" id="cd02947">
    <property type="entry name" value="TRX_family"/>
    <property type="match status" value="1"/>
</dbReference>
<dbReference type="FunFam" id="3.40.30.10:FF:000001">
    <property type="entry name" value="Thioredoxin"/>
    <property type="match status" value="1"/>
</dbReference>
<dbReference type="Proteomes" id="UP000229901">
    <property type="component" value="Unassembled WGS sequence"/>
</dbReference>
<evidence type="ECO:0000313" key="12">
    <source>
        <dbReference type="Proteomes" id="UP000229901"/>
    </source>
</evidence>
<reference evidence="12" key="1">
    <citation type="submission" date="2017-09" db="EMBL/GenBank/DDBJ databases">
        <title>Depth-based differentiation of microbial function through sediment-hosted aquifers and enrichment of novel symbionts in the deep terrestrial subsurface.</title>
        <authorList>
            <person name="Probst A.J."/>
            <person name="Ladd B."/>
            <person name="Jarett J.K."/>
            <person name="Geller-Mcgrath D.E."/>
            <person name="Sieber C.M.K."/>
            <person name="Emerson J.B."/>
            <person name="Anantharaman K."/>
            <person name="Thomas B.C."/>
            <person name="Malmstrom R."/>
            <person name="Stieglmeier M."/>
            <person name="Klingl A."/>
            <person name="Woyke T."/>
            <person name="Ryan C.M."/>
            <person name="Banfield J.F."/>
        </authorList>
    </citation>
    <scope>NUCLEOTIDE SEQUENCE [LARGE SCALE GENOMIC DNA]</scope>
</reference>
<keyword evidence="4 9" id="KW-1015">Disulfide bond</keyword>
<evidence type="ECO:0000256" key="1">
    <source>
        <dbReference type="ARBA" id="ARBA00008987"/>
    </source>
</evidence>
<evidence type="ECO:0000256" key="3">
    <source>
        <dbReference type="ARBA" id="ARBA00022982"/>
    </source>
</evidence>
<organism evidence="11 12">
    <name type="scientific">Candidatus Falkowbacteria bacterium CG10_big_fil_rev_8_21_14_0_10_39_11</name>
    <dbReference type="NCBI Taxonomy" id="1974565"/>
    <lineage>
        <taxon>Bacteria</taxon>
        <taxon>Candidatus Falkowiibacteriota</taxon>
    </lineage>
</organism>
<dbReference type="NCBIfam" id="TIGR01068">
    <property type="entry name" value="thioredoxin"/>
    <property type="match status" value="1"/>
</dbReference>
<feature type="site" description="Contributes to redox potential value" evidence="8">
    <location>
        <position position="33"/>
    </location>
</feature>
<dbReference type="PROSITE" id="PS51352">
    <property type="entry name" value="THIOREDOXIN_2"/>
    <property type="match status" value="1"/>
</dbReference>
<comment type="similarity">
    <text evidence="1 7">Belongs to the thioredoxin family.</text>
</comment>
<dbReference type="SUPFAM" id="SSF52833">
    <property type="entry name" value="Thioredoxin-like"/>
    <property type="match status" value="1"/>
</dbReference>
<dbReference type="PANTHER" id="PTHR45663">
    <property type="entry name" value="GEO12009P1"/>
    <property type="match status" value="1"/>
</dbReference>
<keyword evidence="5 9" id="KW-0676">Redox-active center</keyword>
<sequence length="107" mass="11682">MAEVTFTDANFDAEVKNYKDGPVLVDFFAPWCGPCQMMAPIIAELANEVGDGIKVGKMNVDDNQAKAQEFGVMSIPTIIIFKDGEAKETLVGVQDKDSLKQKLEALK</sequence>
<dbReference type="InterPro" id="IPR017937">
    <property type="entry name" value="Thioredoxin_CS"/>
</dbReference>
<dbReference type="InterPro" id="IPR005746">
    <property type="entry name" value="Thioredoxin"/>
</dbReference>
<keyword evidence="3" id="KW-0249">Electron transport</keyword>
<feature type="site" description="Contributes to redox potential value" evidence="8">
    <location>
        <position position="34"/>
    </location>
</feature>
<gene>
    <name evidence="11" type="primary">trxA</name>
    <name evidence="11" type="ORF">COT97_03495</name>
</gene>
<proteinExistence type="inferred from homology"/>
<evidence type="ECO:0000256" key="5">
    <source>
        <dbReference type="ARBA" id="ARBA00023284"/>
    </source>
</evidence>
<dbReference type="PANTHER" id="PTHR45663:SF11">
    <property type="entry name" value="GEO12009P1"/>
    <property type="match status" value="1"/>
</dbReference>
<evidence type="ECO:0000259" key="10">
    <source>
        <dbReference type="PROSITE" id="PS51352"/>
    </source>
</evidence>
<protein>
    <recommendedName>
        <fullName evidence="6 7">Thioredoxin</fullName>
    </recommendedName>
</protein>
<dbReference type="PROSITE" id="PS00194">
    <property type="entry name" value="THIOREDOXIN_1"/>
    <property type="match status" value="1"/>
</dbReference>
<evidence type="ECO:0000313" key="11">
    <source>
        <dbReference type="EMBL" id="PIR94042.1"/>
    </source>
</evidence>
<feature type="active site" description="Nucleophile" evidence="8">
    <location>
        <position position="35"/>
    </location>
</feature>
<feature type="domain" description="Thioredoxin" evidence="10">
    <location>
        <begin position="1"/>
        <end position="107"/>
    </location>
</feature>
<dbReference type="InterPro" id="IPR013766">
    <property type="entry name" value="Thioredoxin_domain"/>
</dbReference>
<keyword evidence="2" id="KW-0813">Transport</keyword>
<dbReference type="GO" id="GO:0015035">
    <property type="term" value="F:protein-disulfide reductase activity"/>
    <property type="evidence" value="ECO:0007669"/>
    <property type="project" value="UniProtKB-UniRule"/>
</dbReference>
<dbReference type="PIRSF" id="PIRSF000077">
    <property type="entry name" value="Thioredoxin"/>
    <property type="match status" value="1"/>
</dbReference>
<evidence type="ECO:0000256" key="7">
    <source>
        <dbReference type="PIRNR" id="PIRNR000077"/>
    </source>
</evidence>
<dbReference type="Gene3D" id="3.40.30.10">
    <property type="entry name" value="Glutaredoxin"/>
    <property type="match status" value="1"/>
</dbReference>
<feature type="active site" description="Nucleophile" evidence="8">
    <location>
        <position position="32"/>
    </location>
</feature>
<dbReference type="EMBL" id="PFAP01000022">
    <property type="protein sequence ID" value="PIR94042.1"/>
    <property type="molecule type" value="Genomic_DNA"/>
</dbReference>
<dbReference type="GO" id="GO:0005829">
    <property type="term" value="C:cytosol"/>
    <property type="evidence" value="ECO:0007669"/>
    <property type="project" value="TreeGrafter"/>
</dbReference>
<feature type="disulfide bond" description="Redox-active" evidence="9">
    <location>
        <begin position="32"/>
        <end position="35"/>
    </location>
</feature>
<evidence type="ECO:0000256" key="6">
    <source>
        <dbReference type="NCBIfam" id="TIGR01068"/>
    </source>
</evidence>
<dbReference type="Pfam" id="PF00085">
    <property type="entry name" value="Thioredoxin"/>
    <property type="match status" value="1"/>
</dbReference>
<name>A0A2H0V4N6_9BACT</name>
<comment type="caution">
    <text evidence="11">The sequence shown here is derived from an EMBL/GenBank/DDBJ whole genome shotgun (WGS) entry which is preliminary data.</text>
</comment>
<feature type="site" description="Deprotonates C-terminal active site Cys" evidence="8">
    <location>
        <position position="26"/>
    </location>
</feature>